<dbReference type="SUPFAM" id="SSF54197">
    <property type="entry name" value="HIT-like"/>
    <property type="match status" value="1"/>
</dbReference>
<gene>
    <name evidence="4" type="ORF">A1Q1_08178</name>
</gene>
<organism evidence="4 5">
    <name type="scientific">Trichosporon asahii var. asahii (strain ATCC 90039 / CBS 2479 / JCM 2466 / KCTC 7840 / NBRC 103889/ NCYC 2677 / UAMH 7654)</name>
    <name type="common">Yeast</name>
    <dbReference type="NCBI Taxonomy" id="1186058"/>
    <lineage>
        <taxon>Eukaryota</taxon>
        <taxon>Fungi</taxon>
        <taxon>Dikarya</taxon>
        <taxon>Basidiomycota</taxon>
        <taxon>Agaricomycotina</taxon>
        <taxon>Tremellomycetes</taxon>
        <taxon>Trichosporonales</taxon>
        <taxon>Trichosporonaceae</taxon>
        <taxon>Trichosporon</taxon>
    </lineage>
</organism>
<dbReference type="Gene3D" id="3.30.428.70">
    <property type="match status" value="1"/>
</dbReference>
<dbReference type="Pfam" id="PF19327">
    <property type="entry name" value="Ap4A_phos_N"/>
    <property type="match status" value="1"/>
</dbReference>
<feature type="domain" description="ATP adenylyltransferase C-terminal" evidence="2">
    <location>
        <begin position="204"/>
        <end position="320"/>
    </location>
</feature>
<dbReference type="PANTHER" id="PTHR38420:SF1">
    <property type="entry name" value="PUTATIVE (AFU_ORTHOLOGUE AFUA_5G14690)-RELATED"/>
    <property type="match status" value="1"/>
</dbReference>
<dbReference type="HOGENOM" id="CLU_049915_1_1_1"/>
<dbReference type="RefSeq" id="XP_014181800.1">
    <property type="nucleotide sequence ID" value="XM_014326325.1"/>
</dbReference>
<evidence type="ECO:0000259" key="3">
    <source>
        <dbReference type="Pfam" id="PF19327"/>
    </source>
</evidence>
<feature type="domain" description="Ap4A phosphorylase 1/2 N-terminal" evidence="3">
    <location>
        <begin position="6"/>
        <end position="168"/>
    </location>
</feature>
<dbReference type="InterPro" id="IPR045759">
    <property type="entry name" value="Ap4A_phos1/2_N"/>
</dbReference>
<evidence type="ECO:0000313" key="4">
    <source>
        <dbReference type="EMBL" id="EJT50626.1"/>
    </source>
</evidence>
<dbReference type="EMBL" id="ALBS01000096">
    <property type="protein sequence ID" value="EJT50626.1"/>
    <property type="molecule type" value="Genomic_DNA"/>
</dbReference>
<dbReference type="AlphaFoldDB" id="J5TF59"/>
<protein>
    <submittedName>
        <fullName evidence="4">Uncharacterized protein</fullName>
    </submittedName>
</protein>
<dbReference type="GO" id="GO:0003877">
    <property type="term" value="F:ATP:ADP adenylyltransferase activity"/>
    <property type="evidence" value="ECO:0007669"/>
    <property type="project" value="InterPro"/>
</dbReference>
<dbReference type="GO" id="GO:0009117">
    <property type="term" value="P:nucleotide metabolic process"/>
    <property type="evidence" value="ECO:0007669"/>
    <property type="project" value="InterPro"/>
</dbReference>
<dbReference type="Pfam" id="PF09830">
    <property type="entry name" value="ATP_transf"/>
    <property type="match status" value="1"/>
</dbReference>
<feature type="compositionally biased region" description="Basic and acidic residues" evidence="1">
    <location>
        <begin position="361"/>
        <end position="371"/>
    </location>
</feature>
<comment type="caution">
    <text evidence="4">The sequence shown here is derived from an EMBL/GenBank/DDBJ whole genome shotgun (WGS) entry which is preliminary data.</text>
</comment>
<dbReference type="InterPro" id="IPR036265">
    <property type="entry name" value="HIT-like_sf"/>
</dbReference>
<feature type="compositionally biased region" description="Low complexity" evidence="1">
    <location>
        <begin position="341"/>
        <end position="360"/>
    </location>
</feature>
<accession>J5TF59</accession>
<reference evidence="4 5" key="1">
    <citation type="journal article" date="2012" name="Eukaryot. Cell">
        <title>Draft genome sequence of CBS 2479, the standard type strain of Trichosporon asahii.</title>
        <authorList>
            <person name="Yang R.Y."/>
            <person name="Li H.T."/>
            <person name="Zhu H."/>
            <person name="Zhou G.P."/>
            <person name="Wang M."/>
            <person name="Wang L."/>
        </authorList>
    </citation>
    <scope>NUCLEOTIDE SEQUENCE [LARGE SCALE GENOMIC DNA]</scope>
    <source>
        <strain evidence="5">ATCC 90039 / CBS 2479 / JCM 2466 / KCTC 7840 / NCYC 2677 / UAMH 7654</strain>
    </source>
</reference>
<sequence>MAEPTNTTTPDQILADVPGKWEKAKESGELLFFPSTERIVPGDFPFQIRLCPALAQKPTSSEDEKKDDKLKASPFQPPYIPELYVGCLEGIDGEKNMSVLLNKFSVAPHHFLLCPVEDEPQSLPPTPPELARTYSLVQAARKRGKSLLAFYNGGPGAGASQTWRHVQFTEGEAPVESWVRNVTFERKGESKANGLIPDRAIVHPDLPYLHIIHPLPDCPYPPTPDQLTELADKLAPVLMRSLDLAFDALRRAGLDKSQGWNLLMTDAPNYALPGSGGTLEVNALGYAGQLLVKSEEQSAALDEVAKEKDGLTNILLKCGLDRKYGEEALTQDATQHGGAGSALELLDASDPSDASGASGEPKTETGKRSRL</sequence>
<dbReference type="InterPro" id="IPR043171">
    <property type="entry name" value="Ap4A_phos1/2-like"/>
</dbReference>
<dbReference type="InterPro" id="IPR009163">
    <property type="entry name" value="Ap4A_phos1/2"/>
</dbReference>
<evidence type="ECO:0000313" key="5">
    <source>
        <dbReference type="Proteomes" id="UP000002748"/>
    </source>
</evidence>
<dbReference type="PANTHER" id="PTHR38420">
    <property type="entry name" value="AP-4-A PHOSPHORYLASE II"/>
    <property type="match status" value="1"/>
</dbReference>
<proteinExistence type="predicted"/>
<dbReference type="GeneID" id="25991690"/>
<dbReference type="KEGG" id="tasa:A1Q1_08178"/>
<dbReference type="OrthoDB" id="10267950at2759"/>
<dbReference type="GO" id="GO:0005524">
    <property type="term" value="F:ATP binding"/>
    <property type="evidence" value="ECO:0007669"/>
    <property type="project" value="InterPro"/>
</dbReference>
<feature type="region of interest" description="Disordered" evidence="1">
    <location>
        <begin position="332"/>
        <end position="371"/>
    </location>
</feature>
<evidence type="ECO:0000256" key="1">
    <source>
        <dbReference type="SAM" id="MobiDB-lite"/>
    </source>
</evidence>
<dbReference type="InterPro" id="IPR019200">
    <property type="entry name" value="ATP_adenylylTrfase_C"/>
</dbReference>
<evidence type="ECO:0000259" key="2">
    <source>
        <dbReference type="Pfam" id="PF09830"/>
    </source>
</evidence>
<dbReference type="Proteomes" id="UP000002748">
    <property type="component" value="Unassembled WGS sequence"/>
</dbReference>
<name>J5TF59_TRIAS</name>
<dbReference type="VEuPathDB" id="FungiDB:A1Q1_08178"/>